<dbReference type="Pfam" id="PF09937">
    <property type="entry name" value="DUF2169"/>
    <property type="match status" value="1"/>
</dbReference>
<dbReference type="Proteomes" id="UP001319827">
    <property type="component" value="Chromosome"/>
</dbReference>
<organism evidence="2 3">
    <name type="scientific">Desulfuromonas versatilis</name>
    <dbReference type="NCBI Taxonomy" id="2802975"/>
    <lineage>
        <taxon>Bacteria</taxon>
        <taxon>Pseudomonadati</taxon>
        <taxon>Thermodesulfobacteriota</taxon>
        <taxon>Desulfuromonadia</taxon>
        <taxon>Desulfuromonadales</taxon>
        <taxon>Desulfuromonadaceae</taxon>
        <taxon>Desulfuromonas</taxon>
    </lineage>
</organism>
<sequence length="345" mass="37879">MLELDNRSGWAAGLYPGWSRDGRRQMTVVVKAAFRFEENGRLAPCEAPPAIEEADRYWSEPGRSSLAAACETVPFKAGGELLVSGTARPARAGATVMEVAVGLRRADDRFWEKKLRVFGPRRWEKGLLGISASHPGPLQPLPLRYESAYGGIDPNHEEQLYELNPAGQGYSQKGWRVKGMALPQIEIGPRFISAPTSRQTPAGFGPIAPFWKPRLSLFDKLDLEAVAWGGCPFPLEVAPELYNAAPPDQRFDGPFSGGEALHLKGLVEGAPPEGILVQVPRILPDLRLAVDGRTEALRAACDTLLVDTDARQLCLLWRSGIPWELGDKRSGWVILRDPERQEDAA</sequence>
<reference evidence="2 3" key="2">
    <citation type="journal article" date="2021" name="Int. J. Syst. Evol. Microbiol.">
        <title>Isolation and Polyphasic Characterization of Desulfuromonas versatilis sp. Nov., an Electrogenic Bacteria Capable of Versatile Metabolism Isolated from a Graphene Oxide-Reducing Enrichment Culture.</title>
        <authorList>
            <person name="Xie L."/>
            <person name="Yoshida N."/>
            <person name="Ishii S."/>
            <person name="Meng L."/>
        </authorList>
    </citation>
    <scope>NUCLEOTIDE SEQUENCE [LARGE SCALE GENOMIC DNA]</scope>
    <source>
        <strain evidence="2 3">NIT-T3</strain>
    </source>
</reference>
<gene>
    <name evidence="2" type="ORF">DESUT3_00990</name>
</gene>
<name>A0ABN6DS42_9BACT</name>
<evidence type="ECO:0000259" key="1">
    <source>
        <dbReference type="Pfam" id="PF09937"/>
    </source>
</evidence>
<protein>
    <recommendedName>
        <fullName evidence="1">DUF2169 domain-containing protein</fullName>
    </recommendedName>
</protein>
<dbReference type="InterPro" id="IPR018683">
    <property type="entry name" value="DUF2169"/>
</dbReference>
<proteinExistence type="predicted"/>
<dbReference type="RefSeq" id="WP_221250513.1">
    <property type="nucleotide sequence ID" value="NZ_AP024355.1"/>
</dbReference>
<keyword evidence="3" id="KW-1185">Reference proteome</keyword>
<evidence type="ECO:0000313" key="2">
    <source>
        <dbReference type="EMBL" id="BCR03030.1"/>
    </source>
</evidence>
<dbReference type="EMBL" id="AP024355">
    <property type="protein sequence ID" value="BCR03030.1"/>
    <property type="molecule type" value="Genomic_DNA"/>
</dbReference>
<evidence type="ECO:0000313" key="3">
    <source>
        <dbReference type="Proteomes" id="UP001319827"/>
    </source>
</evidence>
<accession>A0ABN6DS42</accession>
<feature type="domain" description="DUF2169" evidence="1">
    <location>
        <begin position="21"/>
        <end position="318"/>
    </location>
</feature>
<reference evidence="2 3" key="1">
    <citation type="journal article" date="2016" name="C (Basel)">
        <title>Selective Growth of and Electricity Production by Marine Exoelectrogenic Bacteria in Self-Aggregated Hydrogel of Microbially Reduced Graphene Oxide.</title>
        <authorList>
            <person name="Yoshida N."/>
            <person name="Goto Y."/>
            <person name="Miyata Y."/>
        </authorList>
    </citation>
    <scope>NUCLEOTIDE SEQUENCE [LARGE SCALE GENOMIC DNA]</scope>
    <source>
        <strain evidence="2 3">NIT-T3</strain>
    </source>
</reference>